<organism evidence="1 2">
    <name type="scientific">Porites lobata</name>
    <dbReference type="NCBI Taxonomy" id="104759"/>
    <lineage>
        <taxon>Eukaryota</taxon>
        <taxon>Metazoa</taxon>
        <taxon>Cnidaria</taxon>
        <taxon>Anthozoa</taxon>
        <taxon>Hexacorallia</taxon>
        <taxon>Scleractinia</taxon>
        <taxon>Fungiina</taxon>
        <taxon>Poritidae</taxon>
        <taxon>Porites</taxon>
    </lineage>
</organism>
<accession>A0ABN8QML9</accession>
<dbReference type="EMBL" id="CALNXK010000130">
    <property type="protein sequence ID" value="CAH3164782.1"/>
    <property type="molecule type" value="Genomic_DNA"/>
</dbReference>
<evidence type="ECO:0000313" key="1">
    <source>
        <dbReference type="EMBL" id="CAH3164782.1"/>
    </source>
</evidence>
<gene>
    <name evidence="1" type="ORF">PLOB_00006868</name>
</gene>
<name>A0ABN8QML9_9CNID</name>
<sequence>CSDNFETLISCIKNVTRVCEYSWRRDAWIDLDVRLKFRKQFYCHNGALVIPVPLVLCGQNKGGKQCLRNFHAKFRNNISDTTLCEEYSKAKNCAQELLEKECPDHANSRTYYMDVLFDNYNPFCKNFLYNAPTTVTTPRRKTERLVMTQRREPSSCKSCPRATSIVMNSARSNREKSSYISVFELWFVLFLISSLVMRS</sequence>
<proteinExistence type="predicted"/>
<comment type="caution">
    <text evidence="1">The sequence shown here is derived from an EMBL/GenBank/DDBJ whole genome shotgun (WGS) entry which is preliminary data.</text>
</comment>
<keyword evidence="2" id="KW-1185">Reference proteome</keyword>
<reference evidence="1 2" key="1">
    <citation type="submission" date="2022-05" db="EMBL/GenBank/DDBJ databases">
        <authorList>
            <consortium name="Genoscope - CEA"/>
            <person name="William W."/>
        </authorList>
    </citation>
    <scope>NUCLEOTIDE SEQUENCE [LARGE SCALE GENOMIC DNA]</scope>
</reference>
<evidence type="ECO:0000313" key="2">
    <source>
        <dbReference type="Proteomes" id="UP001159405"/>
    </source>
</evidence>
<protein>
    <submittedName>
        <fullName evidence="1">Uncharacterized protein</fullName>
    </submittedName>
</protein>
<dbReference type="Proteomes" id="UP001159405">
    <property type="component" value="Unassembled WGS sequence"/>
</dbReference>
<feature type="non-terminal residue" evidence="1">
    <location>
        <position position="1"/>
    </location>
</feature>